<reference evidence="2" key="1">
    <citation type="journal article" date="2022" name="Mol. Ecol. Resour.">
        <title>The genomes of chicory, endive, great burdock and yacon provide insights into Asteraceae palaeo-polyploidization history and plant inulin production.</title>
        <authorList>
            <person name="Fan W."/>
            <person name="Wang S."/>
            <person name="Wang H."/>
            <person name="Wang A."/>
            <person name="Jiang F."/>
            <person name="Liu H."/>
            <person name="Zhao H."/>
            <person name="Xu D."/>
            <person name="Zhang Y."/>
        </authorList>
    </citation>
    <scope>NUCLEOTIDE SEQUENCE [LARGE SCALE GENOMIC DNA]</scope>
    <source>
        <strain evidence="2">cv. Niubang</strain>
    </source>
</reference>
<evidence type="ECO:0000313" key="2">
    <source>
        <dbReference type="Proteomes" id="UP001055879"/>
    </source>
</evidence>
<dbReference type="Proteomes" id="UP001055879">
    <property type="component" value="Linkage Group LG13"/>
</dbReference>
<comment type="caution">
    <text evidence="1">The sequence shown here is derived from an EMBL/GenBank/DDBJ whole genome shotgun (WGS) entry which is preliminary data.</text>
</comment>
<keyword evidence="2" id="KW-1185">Reference proteome</keyword>
<sequence>MSGQQPAPSRPWFRLATMIRPPPPNPTPTSQSNQPSPPPRQAFIRPAFAPTAPQPTETPIPPPQQPTPTPPPPQPTQIPPPQQPTLTPPPPQPTQIPPPQQPTPTPRPQQPNPAPSPPQQQRPPTPVQATNGVALPTPSVQPPPSSPAKAPQASSPASPISPSRKPSQPSTPSTPPPPQQSAPPLPVLTSPPPPPQSRPIVPSPTTTRSPTTTTRSATPVASSPPKIIKPLEYSQPPSSASNVATPSVSSRVQDSSLKPPPPSPPKKTRFVPSPPSSPPRPSPLQQSKHPLGVSSSPPPSPRSRSIAPSMTRTASSPPKIIKLPEKTSPPSTTIKPLSRDVSPLSLPSLKHKSYNESPPETEFKQKTMHVQEAKEKHKGSATGDFRRHIGGGTHSPKHDMTKKPEISKKHWDSENLGKSIITIAGENRGAIMKLTPSGHKKDEFGNSSNSINIRRDNPTSSSDGKTLKTDSEGMAEAKNKNKKSNPLLTTAFLNSNVQGVNNSILYNCSTNHHDPGIHLSLSRKSDGDHGFQLKEHKKE</sequence>
<accession>A0ACB8YE56</accession>
<name>A0ACB8YE56_ARCLA</name>
<dbReference type="EMBL" id="CM042059">
    <property type="protein sequence ID" value="KAI3681893.1"/>
    <property type="molecule type" value="Genomic_DNA"/>
</dbReference>
<protein>
    <submittedName>
        <fullName evidence="1">Uncharacterized protein</fullName>
    </submittedName>
</protein>
<proteinExistence type="predicted"/>
<organism evidence="1 2">
    <name type="scientific">Arctium lappa</name>
    <name type="common">Greater burdock</name>
    <name type="synonym">Lappa major</name>
    <dbReference type="NCBI Taxonomy" id="4217"/>
    <lineage>
        <taxon>Eukaryota</taxon>
        <taxon>Viridiplantae</taxon>
        <taxon>Streptophyta</taxon>
        <taxon>Embryophyta</taxon>
        <taxon>Tracheophyta</taxon>
        <taxon>Spermatophyta</taxon>
        <taxon>Magnoliopsida</taxon>
        <taxon>eudicotyledons</taxon>
        <taxon>Gunneridae</taxon>
        <taxon>Pentapetalae</taxon>
        <taxon>asterids</taxon>
        <taxon>campanulids</taxon>
        <taxon>Asterales</taxon>
        <taxon>Asteraceae</taxon>
        <taxon>Carduoideae</taxon>
        <taxon>Cardueae</taxon>
        <taxon>Arctiinae</taxon>
        <taxon>Arctium</taxon>
    </lineage>
</organism>
<evidence type="ECO:0000313" key="1">
    <source>
        <dbReference type="EMBL" id="KAI3681893.1"/>
    </source>
</evidence>
<gene>
    <name evidence="1" type="ORF">L6452_36699</name>
</gene>
<reference evidence="1 2" key="2">
    <citation type="journal article" date="2022" name="Mol. Ecol. Resour.">
        <title>The genomes of chicory, endive, great burdock and yacon provide insights into Asteraceae paleo-polyploidization history and plant inulin production.</title>
        <authorList>
            <person name="Fan W."/>
            <person name="Wang S."/>
            <person name="Wang H."/>
            <person name="Wang A."/>
            <person name="Jiang F."/>
            <person name="Liu H."/>
            <person name="Zhao H."/>
            <person name="Xu D."/>
            <person name="Zhang Y."/>
        </authorList>
    </citation>
    <scope>NUCLEOTIDE SEQUENCE [LARGE SCALE GENOMIC DNA]</scope>
    <source>
        <strain evidence="2">cv. Niubang</strain>
    </source>
</reference>